<dbReference type="PROSITE" id="PS50850">
    <property type="entry name" value="MFS"/>
    <property type="match status" value="1"/>
</dbReference>
<evidence type="ECO:0000256" key="6">
    <source>
        <dbReference type="ARBA" id="ARBA00023136"/>
    </source>
</evidence>
<keyword evidence="3" id="KW-1003">Cell membrane</keyword>
<feature type="transmembrane region" description="Helical" evidence="7">
    <location>
        <begin position="103"/>
        <end position="121"/>
    </location>
</feature>
<dbReference type="GO" id="GO:0005886">
    <property type="term" value="C:plasma membrane"/>
    <property type="evidence" value="ECO:0007669"/>
    <property type="project" value="UniProtKB-SubCell"/>
</dbReference>
<dbReference type="CDD" id="cd17369">
    <property type="entry name" value="MFS_ShiA_like"/>
    <property type="match status" value="1"/>
</dbReference>
<dbReference type="Proteomes" id="UP000192707">
    <property type="component" value="Unassembled WGS sequence"/>
</dbReference>
<evidence type="ECO:0000256" key="4">
    <source>
        <dbReference type="ARBA" id="ARBA00022692"/>
    </source>
</evidence>
<keyword evidence="5 7" id="KW-1133">Transmembrane helix</keyword>
<evidence type="ECO:0000256" key="2">
    <source>
        <dbReference type="ARBA" id="ARBA00022448"/>
    </source>
</evidence>
<keyword evidence="4 7" id="KW-0812">Transmembrane</keyword>
<feature type="transmembrane region" description="Helical" evidence="7">
    <location>
        <begin position="323"/>
        <end position="341"/>
    </location>
</feature>
<dbReference type="AlphaFoldDB" id="A0A1W9ZNM4"/>
<name>A0A1W9ZNM4_MYCAI</name>
<accession>A0A1W9ZNM4</accession>
<feature type="transmembrane region" description="Helical" evidence="7">
    <location>
        <begin position="387"/>
        <end position="410"/>
    </location>
</feature>
<evidence type="ECO:0000256" key="5">
    <source>
        <dbReference type="ARBA" id="ARBA00022989"/>
    </source>
</evidence>
<dbReference type="InterPro" id="IPR020846">
    <property type="entry name" value="MFS_dom"/>
</dbReference>
<feature type="transmembrane region" description="Helical" evidence="7">
    <location>
        <begin position="416"/>
        <end position="436"/>
    </location>
</feature>
<protein>
    <submittedName>
        <fullName evidence="9">MFS transporter</fullName>
    </submittedName>
</protein>
<evidence type="ECO:0000313" key="10">
    <source>
        <dbReference type="Proteomes" id="UP000192707"/>
    </source>
</evidence>
<feature type="transmembrane region" description="Helical" evidence="7">
    <location>
        <begin position="290"/>
        <end position="311"/>
    </location>
</feature>
<dbReference type="GO" id="GO:0022857">
    <property type="term" value="F:transmembrane transporter activity"/>
    <property type="evidence" value="ECO:0007669"/>
    <property type="project" value="InterPro"/>
</dbReference>
<evidence type="ECO:0000313" key="9">
    <source>
        <dbReference type="EMBL" id="ORA19437.1"/>
    </source>
</evidence>
<organism evidence="9 10">
    <name type="scientific">Mycobacterium arosiense ATCC BAA-1401 = DSM 45069</name>
    <dbReference type="NCBI Taxonomy" id="1265311"/>
    <lineage>
        <taxon>Bacteria</taxon>
        <taxon>Bacillati</taxon>
        <taxon>Actinomycetota</taxon>
        <taxon>Actinomycetes</taxon>
        <taxon>Mycobacteriales</taxon>
        <taxon>Mycobacteriaceae</taxon>
        <taxon>Mycobacterium</taxon>
        <taxon>Mycobacterium avium complex (MAC)</taxon>
    </lineage>
</organism>
<comment type="subcellular location">
    <subcellularLocation>
        <location evidence="1">Cell membrane</location>
        <topology evidence="1">Multi-pass membrane protein</topology>
    </subcellularLocation>
</comment>
<feature type="domain" description="Major facilitator superfamily (MFS) profile" evidence="8">
    <location>
        <begin position="30"/>
        <end position="438"/>
    </location>
</feature>
<feature type="transmembrane region" description="Helical" evidence="7">
    <location>
        <begin position="256"/>
        <end position="278"/>
    </location>
</feature>
<sequence length="445" mass="46509">MLSESPVTSPAASPASSAPFAGTASNLRTVALGSMIGTTIEWYDFYLYATASALVFKPLFFPNISPTAGTLASFATYAAGFGARPLGAVLSGHFGDRLGRKTVLVGALVVMGLVTTTIGALPTYAEAGLLAPALLATLRVVQGPAVGAEWGGSAVLSVEHAPPDRRGLFGSFTQLGSPAGMLLATSVFFLTRKATGPGFLAYGWRIPFLLSVFLVGIGLFVRLKLTDAEIFERLKRRDELARLPIVEVLRKDSRNVVITTGLRLSQIGLFVLLTTYSITYLQDSFGKGSAVGLIAVLVSSALGLLSTPGWALMSDRVGRRPPYLFGALAGVVALLLFFVAAGTGSALWVILAIVFGVNVVHDAMYGPQAAWFAELFGTRVRYSGASLGYQIGAVLSGGFAPLIAASLLVLGGGRPWLIVAYFAVLAAVTVAAAYSAPETREDYIG</sequence>
<dbReference type="Gene3D" id="1.20.1250.20">
    <property type="entry name" value="MFS general substrate transporter like domains"/>
    <property type="match status" value="2"/>
</dbReference>
<comment type="caution">
    <text evidence="9">The sequence shown here is derived from an EMBL/GenBank/DDBJ whole genome shotgun (WGS) entry which is preliminary data.</text>
</comment>
<dbReference type="Pfam" id="PF07690">
    <property type="entry name" value="MFS_1"/>
    <property type="match status" value="1"/>
</dbReference>
<evidence type="ECO:0000259" key="8">
    <source>
        <dbReference type="PROSITE" id="PS50850"/>
    </source>
</evidence>
<dbReference type="EMBL" id="MVHG01000007">
    <property type="protein sequence ID" value="ORA19437.1"/>
    <property type="molecule type" value="Genomic_DNA"/>
</dbReference>
<reference evidence="9 10" key="1">
    <citation type="submission" date="2016-12" db="EMBL/GenBank/DDBJ databases">
        <title>The new phylogeny of genus Mycobacterium.</title>
        <authorList>
            <person name="Tortoli E."/>
            <person name="Trovato A."/>
            <person name="Cirillo D.M."/>
        </authorList>
    </citation>
    <scope>NUCLEOTIDE SEQUENCE [LARGE SCALE GENOMIC DNA]</scope>
    <source>
        <strain evidence="9 10">DSM 45069</strain>
    </source>
</reference>
<feature type="transmembrane region" description="Helical" evidence="7">
    <location>
        <begin position="202"/>
        <end position="223"/>
    </location>
</feature>
<dbReference type="InterPro" id="IPR011701">
    <property type="entry name" value="MFS"/>
</dbReference>
<dbReference type="PANTHER" id="PTHR43045">
    <property type="entry name" value="SHIKIMATE TRANSPORTER"/>
    <property type="match status" value="1"/>
</dbReference>
<dbReference type="SUPFAM" id="SSF103473">
    <property type="entry name" value="MFS general substrate transporter"/>
    <property type="match status" value="1"/>
</dbReference>
<keyword evidence="6 7" id="KW-0472">Membrane</keyword>
<dbReference type="PANTHER" id="PTHR43045:SF1">
    <property type="entry name" value="SHIKIMATE TRANSPORTER"/>
    <property type="match status" value="1"/>
</dbReference>
<proteinExistence type="predicted"/>
<gene>
    <name evidence="9" type="ORF">BST14_05155</name>
</gene>
<dbReference type="InterPro" id="IPR036259">
    <property type="entry name" value="MFS_trans_sf"/>
</dbReference>
<evidence type="ECO:0000256" key="7">
    <source>
        <dbReference type="SAM" id="Phobius"/>
    </source>
</evidence>
<evidence type="ECO:0000256" key="1">
    <source>
        <dbReference type="ARBA" id="ARBA00004651"/>
    </source>
</evidence>
<evidence type="ECO:0000256" key="3">
    <source>
        <dbReference type="ARBA" id="ARBA00022475"/>
    </source>
</evidence>
<keyword evidence="2" id="KW-0813">Transport</keyword>
<keyword evidence="10" id="KW-1185">Reference proteome</keyword>